<reference evidence="1 2" key="1">
    <citation type="journal article" date="2016" name="Genome Announc.">
        <title>Genome Sequence of Madurella mycetomatis mm55, Isolated from a Human Mycetoma Case in Sudan.</title>
        <authorList>
            <person name="Smit S."/>
            <person name="Derks M.F."/>
            <person name="Bervoets S."/>
            <person name="Fahal A."/>
            <person name="van Leeuwen W."/>
            <person name="van Belkum A."/>
            <person name="van de Sande W.W."/>
        </authorList>
    </citation>
    <scope>NUCLEOTIDE SEQUENCE [LARGE SCALE GENOMIC DNA]</scope>
    <source>
        <strain evidence="2">mm55</strain>
    </source>
</reference>
<protein>
    <submittedName>
        <fullName evidence="1">Uncharacterized protein</fullName>
    </submittedName>
</protein>
<sequence length="222" mass="24040">MVRWEAQQGVVFASKIAGLVQAAEEVDNCGFDVETEIRRLRLPASLGTPGFSTGLDPFLGAGPVWIKGGDRDAGMERHGNAHRGIGNIYVPCALPCTSYSYGENWMSTIGTPHLRWVDNGNGAAHLVDENLYRWFWREKKLPSTPTAATGSADSATEMAQQSTNATVDLGATGIGVGRCVPGGQGGLASPMEDKDLERREWLQEAASRAARRVLYLDFFSHD</sequence>
<dbReference type="Proteomes" id="UP000078237">
    <property type="component" value="Unassembled WGS sequence"/>
</dbReference>
<accession>A0A175WCK1</accession>
<proteinExistence type="predicted"/>
<dbReference type="EMBL" id="LCTW02000035">
    <property type="protein sequence ID" value="KXX81426.1"/>
    <property type="molecule type" value="Genomic_DNA"/>
</dbReference>
<gene>
    <name evidence="1" type="ORF">MMYC01_202634</name>
</gene>
<evidence type="ECO:0000313" key="2">
    <source>
        <dbReference type="Proteomes" id="UP000078237"/>
    </source>
</evidence>
<evidence type="ECO:0000313" key="1">
    <source>
        <dbReference type="EMBL" id="KXX81426.1"/>
    </source>
</evidence>
<comment type="caution">
    <text evidence="1">The sequence shown here is derived from an EMBL/GenBank/DDBJ whole genome shotgun (WGS) entry which is preliminary data.</text>
</comment>
<keyword evidence="2" id="KW-1185">Reference proteome</keyword>
<organism evidence="1 2">
    <name type="scientific">Madurella mycetomatis</name>
    <dbReference type="NCBI Taxonomy" id="100816"/>
    <lineage>
        <taxon>Eukaryota</taxon>
        <taxon>Fungi</taxon>
        <taxon>Dikarya</taxon>
        <taxon>Ascomycota</taxon>
        <taxon>Pezizomycotina</taxon>
        <taxon>Sordariomycetes</taxon>
        <taxon>Sordariomycetidae</taxon>
        <taxon>Sordariales</taxon>
        <taxon>Sordariales incertae sedis</taxon>
        <taxon>Madurella</taxon>
    </lineage>
</organism>
<dbReference type="VEuPathDB" id="FungiDB:MMYC01_202634"/>
<name>A0A175WCK1_9PEZI</name>
<dbReference type="AlphaFoldDB" id="A0A175WCK1"/>